<evidence type="ECO:0000313" key="2">
    <source>
        <dbReference type="Proteomes" id="UP001204833"/>
    </source>
</evidence>
<gene>
    <name evidence="1" type="ORF">KGF57_004718</name>
</gene>
<dbReference type="Proteomes" id="UP001204833">
    <property type="component" value="Unassembled WGS sequence"/>
</dbReference>
<reference evidence="1 2" key="1">
    <citation type="journal article" date="2022" name="DNA Res.">
        <title>Genome analysis of five recently described species of the CUG-Ser clade uncovers Candida theae as a new hybrid lineage with pathogenic potential in the Candida parapsilosis species complex.</title>
        <authorList>
            <person name="Mixao V."/>
            <person name="Del Olmo V."/>
            <person name="Hegedusova E."/>
            <person name="Saus E."/>
            <person name="Pryszcz L."/>
            <person name="Cillingova A."/>
            <person name="Nosek J."/>
            <person name="Gabaldon T."/>
        </authorList>
    </citation>
    <scope>NUCLEOTIDE SEQUENCE [LARGE SCALE GENOMIC DNA]</scope>
    <source>
        <strain evidence="1 2">CBS 12239</strain>
    </source>
</reference>
<keyword evidence="2" id="KW-1185">Reference proteome</keyword>
<dbReference type="EMBL" id="JAIHNG010000163">
    <property type="protein sequence ID" value="KAI5949508.1"/>
    <property type="molecule type" value="Genomic_DNA"/>
</dbReference>
<name>A0AAD5BAP0_9ASCO</name>
<protein>
    <submittedName>
        <fullName evidence="1">Uncharacterized protein</fullName>
    </submittedName>
</protein>
<comment type="caution">
    <text evidence="1">The sequence shown here is derived from an EMBL/GenBank/DDBJ whole genome shotgun (WGS) entry which is preliminary data.</text>
</comment>
<accession>A0AAD5BAP0</accession>
<dbReference type="GeneID" id="76152762"/>
<dbReference type="AlphaFoldDB" id="A0AAD5BAP0"/>
<proteinExistence type="predicted"/>
<evidence type="ECO:0000313" key="1">
    <source>
        <dbReference type="EMBL" id="KAI5949508.1"/>
    </source>
</evidence>
<dbReference type="RefSeq" id="XP_051606852.1">
    <property type="nucleotide sequence ID" value="XM_051754258.1"/>
</dbReference>
<organism evidence="1 2">
    <name type="scientific">Candida theae</name>
    <dbReference type="NCBI Taxonomy" id="1198502"/>
    <lineage>
        <taxon>Eukaryota</taxon>
        <taxon>Fungi</taxon>
        <taxon>Dikarya</taxon>
        <taxon>Ascomycota</taxon>
        <taxon>Saccharomycotina</taxon>
        <taxon>Pichiomycetes</taxon>
        <taxon>Debaryomycetaceae</taxon>
        <taxon>Candida/Lodderomyces clade</taxon>
        <taxon>Candida</taxon>
    </lineage>
</organism>
<sequence length="124" mass="14486">MPEVEVSFFNYYNQTLSLLVYKNPEAVVESVARYDSDSYPKLRSTTTKGFFDWLRRMIVYKHNNFIPDSLIRSVLIKNASFVDDEALNLGVEVVTNQPFGLVWYPIDYRYLLQLEKLDAVKNCS</sequence>